<evidence type="ECO:0008006" key="3">
    <source>
        <dbReference type="Google" id="ProtNLM"/>
    </source>
</evidence>
<keyword evidence="2" id="KW-1185">Reference proteome</keyword>
<dbReference type="Proteomes" id="UP000077266">
    <property type="component" value="Unassembled WGS sequence"/>
</dbReference>
<protein>
    <recommendedName>
        <fullName evidence="3">F-box domain-containing protein</fullName>
    </recommendedName>
</protein>
<reference evidence="1 2" key="1">
    <citation type="journal article" date="2016" name="Mol. Biol. Evol.">
        <title>Comparative Genomics of Early-Diverging Mushroom-Forming Fungi Provides Insights into the Origins of Lignocellulose Decay Capabilities.</title>
        <authorList>
            <person name="Nagy L.G."/>
            <person name="Riley R."/>
            <person name="Tritt A."/>
            <person name="Adam C."/>
            <person name="Daum C."/>
            <person name="Floudas D."/>
            <person name="Sun H."/>
            <person name="Yadav J.S."/>
            <person name="Pangilinan J."/>
            <person name="Larsson K.H."/>
            <person name="Matsuura K."/>
            <person name="Barry K."/>
            <person name="Labutti K."/>
            <person name="Kuo R."/>
            <person name="Ohm R.A."/>
            <person name="Bhattacharya S.S."/>
            <person name="Shirouzu T."/>
            <person name="Yoshinaga Y."/>
            <person name="Martin F.M."/>
            <person name="Grigoriev I.V."/>
            <person name="Hibbett D.S."/>
        </authorList>
    </citation>
    <scope>NUCLEOTIDE SEQUENCE [LARGE SCALE GENOMIC DNA]</scope>
    <source>
        <strain evidence="1 2">HHB12029</strain>
    </source>
</reference>
<dbReference type="OrthoDB" id="2878249at2759"/>
<proteinExistence type="predicted"/>
<gene>
    <name evidence="1" type="ORF">EXIGLDRAFT_733171</name>
</gene>
<dbReference type="InParanoid" id="A0A165KKT9"/>
<name>A0A165KKT9_EXIGL</name>
<accession>A0A165KKT9</accession>
<evidence type="ECO:0000313" key="2">
    <source>
        <dbReference type="Proteomes" id="UP000077266"/>
    </source>
</evidence>
<dbReference type="AlphaFoldDB" id="A0A165KKT9"/>
<organism evidence="1 2">
    <name type="scientific">Exidia glandulosa HHB12029</name>
    <dbReference type="NCBI Taxonomy" id="1314781"/>
    <lineage>
        <taxon>Eukaryota</taxon>
        <taxon>Fungi</taxon>
        <taxon>Dikarya</taxon>
        <taxon>Basidiomycota</taxon>
        <taxon>Agaricomycotina</taxon>
        <taxon>Agaricomycetes</taxon>
        <taxon>Auriculariales</taxon>
        <taxon>Exidiaceae</taxon>
        <taxon>Exidia</taxon>
    </lineage>
</organism>
<dbReference type="EMBL" id="KV425942">
    <property type="protein sequence ID" value="KZV96502.1"/>
    <property type="molecule type" value="Genomic_DNA"/>
</dbReference>
<evidence type="ECO:0000313" key="1">
    <source>
        <dbReference type="EMBL" id="KZV96502.1"/>
    </source>
</evidence>
<sequence length="521" mass="58198">MASSATSSMLAHVALAKNSLAEIDERRTIVRTALDAALASAASFRDELKSLNSRHSALLADISTQRSLLMRQGMSSFPTELLRAVFLELTDGQEKQSVDDDQCDEYDPIRAATPFRLSAVCARWRQVAVEFPEIWTYVGVPELVDLEPHSAHAIYRYVKTVLQRSQSQGCQAAGQPLRIVLDWRSEDVSWDDSRYHQKILDLIGRYAYRWGRIDAAFPKGLDPSHALAFRRSTPMLQRVWITLLGDEVNFPWSESLPPYLPECPQIRFLVADFFFFRPTAPLPYITTLHLAIDGVALGVVWDVLRLTPHLRALHLTIDDLLDDTSTTPTPPIALAMLTTIAVYSEAEPFSRVVAGIHIPNVATLHCGSSFDLQTEGVPDNLTEVLIDYATEDCPMTSEAPSNIRSIDSLRRLSIAQCEHIHGSFFRAARSPDVCWKNLCSVRLESTTLDDDAASDFADFLRTRTAHGSSPPLEVHVKDCDMPKWFDAEIWHILGDRFVHDTDLDDSKASESSASSDEDVDA</sequence>